<dbReference type="OrthoDB" id="9762536at2"/>
<feature type="site" description="Catalytically relevant" evidence="6">
    <location>
        <position position="112"/>
    </location>
</feature>
<dbReference type="SUPFAM" id="SSF54631">
    <property type="entry name" value="CBS-domain pair"/>
    <property type="match status" value="1"/>
</dbReference>
<evidence type="ECO:0000256" key="3">
    <source>
        <dbReference type="ARBA" id="ARBA00023122"/>
    </source>
</evidence>
<dbReference type="Pfam" id="PF00571">
    <property type="entry name" value="CBS"/>
    <property type="match status" value="2"/>
</dbReference>
<feature type="domain" description="CBS" evidence="8">
    <location>
        <begin position="211"/>
        <end position="271"/>
    </location>
</feature>
<keyword evidence="2" id="KW-0677">Repeat</keyword>
<evidence type="ECO:0000256" key="1">
    <source>
        <dbReference type="ARBA" id="ARBA00008165"/>
    </source>
</evidence>
<dbReference type="KEGG" id="dti:Desti_2555"/>
<evidence type="ECO:0000313" key="10">
    <source>
        <dbReference type="EMBL" id="AFM25235.1"/>
    </source>
</evidence>
<feature type="domain" description="CBS" evidence="8">
    <location>
        <begin position="277"/>
        <end position="333"/>
    </location>
</feature>
<protein>
    <submittedName>
        <fullName evidence="10">KpsF/GutQ family protein</fullName>
    </submittedName>
</protein>
<feature type="site" description="Catalytically relevant" evidence="6">
    <location>
        <position position="153"/>
    </location>
</feature>
<keyword evidence="11" id="KW-1185">Reference proteome</keyword>
<dbReference type="GO" id="GO:0097367">
    <property type="term" value="F:carbohydrate derivative binding"/>
    <property type="evidence" value="ECO:0007669"/>
    <property type="project" value="InterPro"/>
</dbReference>
<dbReference type="CDD" id="cd05014">
    <property type="entry name" value="SIS_Kpsf"/>
    <property type="match status" value="1"/>
</dbReference>
<gene>
    <name evidence="10" type="ordered locus">Desti_2555</name>
</gene>
<dbReference type="InterPro" id="IPR001347">
    <property type="entry name" value="SIS_dom"/>
</dbReference>
<dbReference type="InterPro" id="IPR004800">
    <property type="entry name" value="KdsD/KpsF-type"/>
</dbReference>
<evidence type="ECO:0000256" key="6">
    <source>
        <dbReference type="PIRSR" id="PIRSR004692-3"/>
    </source>
</evidence>
<evidence type="ECO:0000256" key="7">
    <source>
        <dbReference type="PROSITE-ProRule" id="PRU00703"/>
    </source>
</evidence>
<dbReference type="eggNOG" id="COG0517">
    <property type="taxonomic scope" value="Bacteria"/>
</dbReference>
<evidence type="ECO:0000256" key="5">
    <source>
        <dbReference type="PIRSR" id="PIRSR004692-2"/>
    </source>
</evidence>
<comment type="similarity">
    <text evidence="1 4">Belongs to the SIS family. GutQ/KpsF subfamily.</text>
</comment>
<evidence type="ECO:0000256" key="4">
    <source>
        <dbReference type="PIRNR" id="PIRNR004692"/>
    </source>
</evidence>
<name>I4C6P4_DESTA</name>
<dbReference type="InterPro" id="IPR046348">
    <property type="entry name" value="SIS_dom_sf"/>
</dbReference>
<dbReference type="PANTHER" id="PTHR42745:SF1">
    <property type="entry name" value="ARABINOSE 5-PHOSPHATE ISOMERASE KDSD"/>
    <property type="match status" value="1"/>
</dbReference>
<dbReference type="PIRSF" id="PIRSF004692">
    <property type="entry name" value="KdsD_KpsF"/>
    <property type="match status" value="1"/>
</dbReference>
<dbReference type="RefSeq" id="WP_014810377.1">
    <property type="nucleotide sequence ID" value="NC_018025.1"/>
</dbReference>
<dbReference type="AlphaFoldDB" id="I4C6P4"/>
<sequence>MQSPLICDETLPALEIARRVLQTEIEGIMAVLERLDRTFELCVDLLYSLRGRIIITGVGKSGLIARKIAATLTSTGSPAIFVHPVEGLHGDLGIVNRDDALIALSNSGETTEITSLVATIKKRGPLVIALTGVVSSTLARMADQVLDCRVPREACPLNMAPTASTTAVLALGDALAVALMIRRGFRKEDFLRHHPAGSLGERLNLKVADIMLRRPAAPEVNQYASLQDVLCSINKQNLGFALVTEGAKLLGIITDGDLRRALSENCGIYDSVAGKLMTPNPLTIDEGRTAAEALEIMERKLITALAVLDQDGNLTGIIHLHDLLGKGEVRFSP</sequence>
<dbReference type="GO" id="GO:0005975">
    <property type="term" value="P:carbohydrate metabolic process"/>
    <property type="evidence" value="ECO:0007669"/>
    <property type="project" value="InterPro"/>
</dbReference>
<dbReference type="GO" id="GO:1901135">
    <property type="term" value="P:carbohydrate derivative metabolic process"/>
    <property type="evidence" value="ECO:0007669"/>
    <property type="project" value="InterPro"/>
</dbReference>
<dbReference type="HOGENOM" id="CLU_040681_13_1_7"/>
<dbReference type="PATRIC" id="fig|706587.4.peg.2929"/>
<organism evidence="10 11">
    <name type="scientific">Desulfomonile tiedjei (strain ATCC 49306 / DSM 6799 / DCB-1)</name>
    <dbReference type="NCBI Taxonomy" id="706587"/>
    <lineage>
        <taxon>Bacteria</taxon>
        <taxon>Pseudomonadati</taxon>
        <taxon>Thermodesulfobacteriota</taxon>
        <taxon>Desulfomonilia</taxon>
        <taxon>Desulfomonilales</taxon>
        <taxon>Desulfomonilaceae</taxon>
        <taxon>Desulfomonile</taxon>
    </lineage>
</organism>
<feature type="site" description="Catalytically relevant" evidence="6">
    <location>
        <position position="60"/>
    </location>
</feature>
<dbReference type="PROSITE" id="PS51371">
    <property type="entry name" value="CBS"/>
    <property type="match status" value="2"/>
</dbReference>
<dbReference type="InterPro" id="IPR035474">
    <property type="entry name" value="SIS_Kpsf"/>
</dbReference>
<dbReference type="CDD" id="cd04604">
    <property type="entry name" value="CBS_pair_SIS_assoc"/>
    <property type="match status" value="1"/>
</dbReference>
<accession>I4C6P4</accession>
<evidence type="ECO:0000313" key="11">
    <source>
        <dbReference type="Proteomes" id="UP000006055"/>
    </source>
</evidence>
<dbReference type="NCBIfam" id="TIGR00393">
    <property type="entry name" value="kpsF"/>
    <property type="match status" value="1"/>
</dbReference>
<keyword evidence="5" id="KW-0479">Metal-binding</keyword>
<dbReference type="Gene3D" id="3.40.50.10490">
    <property type="entry name" value="Glucose-6-phosphate isomerase like protein, domain 1"/>
    <property type="match status" value="1"/>
</dbReference>
<dbReference type="FunFam" id="3.40.50.10490:FF:000011">
    <property type="entry name" value="Arabinose 5-phosphate isomerase"/>
    <property type="match status" value="1"/>
</dbReference>
<proteinExistence type="inferred from homology"/>
<feature type="binding site" evidence="5">
    <location>
        <position position="83"/>
    </location>
    <ligand>
        <name>Zn(2+)</name>
        <dbReference type="ChEBI" id="CHEBI:29105"/>
    </ligand>
</feature>
<dbReference type="PROSITE" id="PS51464">
    <property type="entry name" value="SIS"/>
    <property type="match status" value="1"/>
</dbReference>
<reference evidence="11" key="1">
    <citation type="submission" date="2012-06" db="EMBL/GenBank/DDBJ databases">
        <title>Complete sequence of chromosome of Desulfomonile tiedjei DSM 6799.</title>
        <authorList>
            <person name="Lucas S."/>
            <person name="Copeland A."/>
            <person name="Lapidus A."/>
            <person name="Glavina del Rio T."/>
            <person name="Dalin E."/>
            <person name="Tice H."/>
            <person name="Bruce D."/>
            <person name="Goodwin L."/>
            <person name="Pitluck S."/>
            <person name="Peters L."/>
            <person name="Ovchinnikova G."/>
            <person name="Zeytun A."/>
            <person name="Lu M."/>
            <person name="Kyrpides N."/>
            <person name="Mavromatis K."/>
            <person name="Ivanova N."/>
            <person name="Brettin T."/>
            <person name="Detter J.C."/>
            <person name="Han C."/>
            <person name="Larimer F."/>
            <person name="Land M."/>
            <person name="Hauser L."/>
            <person name="Markowitz V."/>
            <person name="Cheng J.-F."/>
            <person name="Hugenholtz P."/>
            <person name="Woyke T."/>
            <person name="Wu D."/>
            <person name="Spring S."/>
            <person name="Schroeder M."/>
            <person name="Brambilla E."/>
            <person name="Klenk H.-P."/>
            <person name="Eisen J.A."/>
        </authorList>
    </citation>
    <scope>NUCLEOTIDE SEQUENCE [LARGE SCALE GENOMIC DNA]</scope>
    <source>
        <strain evidence="11">ATCC 49306 / DSM 6799 / DCB-1</strain>
    </source>
</reference>
<dbReference type="eggNOG" id="COG0794">
    <property type="taxonomic scope" value="Bacteria"/>
</dbReference>
<dbReference type="Pfam" id="PF01380">
    <property type="entry name" value="SIS"/>
    <property type="match status" value="1"/>
</dbReference>
<evidence type="ECO:0000259" key="9">
    <source>
        <dbReference type="PROSITE" id="PS51464"/>
    </source>
</evidence>
<dbReference type="InterPro" id="IPR000644">
    <property type="entry name" value="CBS_dom"/>
</dbReference>
<dbReference type="Gene3D" id="3.10.580.10">
    <property type="entry name" value="CBS-domain"/>
    <property type="match status" value="1"/>
</dbReference>
<evidence type="ECO:0000256" key="2">
    <source>
        <dbReference type="ARBA" id="ARBA00022737"/>
    </source>
</evidence>
<keyword evidence="5" id="KW-0862">Zinc</keyword>
<dbReference type="GO" id="GO:0019146">
    <property type="term" value="F:arabinose-5-phosphate isomerase activity"/>
    <property type="evidence" value="ECO:0007669"/>
    <property type="project" value="UniProtKB-ARBA"/>
</dbReference>
<dbReference type="InterPro" id="IPR046342">
    <property type="entry name" value="CBS_dom_sf"/>
</dbReference>
<keyword evidence="3 7" id="KW-0129">CBS domain</keyword>
<dbReference type="SMART" id="SM00116">
    <property type="entry name" value="CBS"/>
    <property type="match status" value="2"/>
</dbReference>
<dbReference type="InterPro" id="IPR050986">
    <property type="entry name" value="GutQ/KpsF_isomerases"/>
</dbReference>
<dbReference type="SUPFAM" id="SSF53697">
    <property type="entry name" value="SIS domain"/>
    <property type="match status" value="1"/>
</dbReference>
<dbReference type="EMBL" id="CP003360">
    <property type="protein sequence ID" value="AFM25235.1"/>
    <property type="molecule type" value="Genomic_DNA"/>
</dbReference>
<feature type="site" description="Catalytically relevant" evidence="6">
    <location>
        <position position="194"/>
    </location>
</feature>
<dbReference type="STRING" id="706587.Desti_2555"/>
<evidence type="ECO:0000259" key="8">
    <source>
        <dbReference type="PROSITE" id="PS51371"/>
    </source>
</evidence>
<feature type="domain" description="SIS" evidence="9">
    <location>
        <begin position="42"/>
        <end position="185"/>
    </location>
</feature>
<dbReference type="PANTHER" id="PTHR42745">
    <property type="match status" value="1"/>
</dbReference>
<dbReference type="Proteomes" id="UP000006055">
    <property type="component" value="Chromosome"/>
</dbReference>
<dbReference type="GO" id="GO:0046872">
    <property type="term" value="F:metal ion binding"/>
    <property type="evidence" value="ECO:0007669"/>
    <property type="project" value="UniProtKB-KW"/>
</dbReference>